<organism evidence="1">
    <name type="scientific">marine sediment metagenome</name>
    <dbReference type="NCBI Taxonomy" id="412755"/>
    <lineage>
        <taxon>unclassified sequences</taxon>
        <taxon>metagenomes</taxon>
        <taxon>ecological metagenomes</taxon>
    </lineage>
</organism>
<dbReference type="EMBL" id="BARV01000396">
    <property type="protein sequence ID" value="GAH97842.1"/>
    <property type="molecule type" value="Genomic_DNA"/>
</dbReference>
<sequence>VIIYFKDFEFSVQSWKDGSFRVHPKQKVKPQGKYCRQAIKEAWNQGFVDIKCIDSMGDTFKDLLKYVTRDLDGGAYTRTNAMAWYFRKQSFGISRDFCTAVWGASGSIDLAEPSDADGITQLRSNSNRELIAIEIFPLFPVYYFHKPCVTLFNWDKPPPYLSPNIENFFDHFVATKCDVSVNVRDDGVSVTTYKLRGGEIF</sequence>
<proteinExistence type="predicted"/>
<comment type="caution">
    <text evidence="1">The sequence shown here is derived from an EMBL/GenBank/DDBJ whole genome shotgun (WGS) entry which is preliminary data.</text>
</comment>
<feature type="non-terminal residue" evidence="1">
    <location>
        <position position="1"/>
    </location>
</feature>
<reference evidence="1" key="1">
    <citation type="journal article" date="2014" name="Front. Microbiol.">
        <title>High frequency of phylogenetically diverse reductive dehalogenase-homologous genes in deep subseafloor sedimentary metagenomes.</title>
        <authorList>
            <person name="Kawai M."/>
            <person name="Futagami T."/>
            <person name="Toyoda A."/>
            <person name="Takaki Y."/>
            <person name="Nishi S."/>
            <person name="Hori S."/>
            <person name="Arai W."/>
            <person name="Tsubouchi T."/>
            <person name="Morono Y."/>
            <person name="Uchiyama I."/>
            <person name="Ito T."/>
            <person name="Fujiyama A."/>
            <person name="Inagaki F."/>
            <person name="Takami H."/>
        </authorList>
    </citation>
    <scope>NUCLEOTIDE SEQUENCE</scope>
    <source>
        <strain evidence="1">Expedition CK06-06</strain>
    </source>
</reference>
<accession>X1JUR3</accession>
<evidence type="ECO:0000313" key="1">
    <source>
        <dbReference type="EMBL" id="GAH97842.1"/>
    </source>
</evidence>
<protein>
    <submittedName>
        <fullName evidence="1">Uncharacterized protein</fullName>
    </submittedName>
</protein>
<dbReference type="AlphaFoldDB" id="X1JUR3"/>
<gene>
    <name evidence="1" type="ORF">S06H3_01550</name>
</gene>
<name>X1JUR3_9ZZZZ</name>